<accession>A0A3N4IQ41</accession>
<feature type="compositionally biased region" description="Basic and acidic residues" evidence="1">
    <location>
        <begin position="349"/>
        <end position="363"/>
    </location>
</feature>
<keyword evidence="4" id="KW-1185">Reference proteome</keyword>
<dbReference type="GO" id="GO:0005634">
    <property type="term" value="C:nucleus"/>
    <property type="evidence" value="ECO:0007669"/>
    <property type="project" value="TreeGrafter"/>
</dbReference>
<dbReference type="Gene3D" id="3.65.10.20">
    <property type="entry name" value="RNA 3'-terminal phosphate cyclase domain"/>
    <property type="match status" value="1"/>
</dbReference>
<dbReference type="InterPro" id="IPR036553">
    <property type="entry name" value="RPTC_insert"/>
</dbReference>
<dbReference type="GO" id="GO:0006396">
    <property type="term" value="P:RNA processing"/>
    <property type="evidence" value="ECO:0007669"/>
    <property type="project" value="InterPro"/>
</dbReference>
<dbReference type="InterPro" id="IPR013792">
    <property type="entry name" value="RNA3'P_cycl/enolpyr_Trfase_a/b"/>
</dbReference>
<dbReference type="Pfam" id="PF01137">
    <property type="entry name" value="RTC"/>
    <property type="match status" value="1"/>
</dbReference>
<protein>
    <submittedName>
        <fullName evidence="3">EPT/RTPC-like protein</fullName>
    </submittedName>
</protein>
<dbReference type="STRING" id="1160509.A0A3N4IQ41"/>
<dbReference type="PANTHER" id="PTHR11096">
    <property type="entry name" value="RNA 3' TERMINAL PHOSPHATE CYCLASE"/>
    <property type="match status" value="1"/>
</dbReference>
<dbReference type="AlphaFoldDB" id="A0A3N4IQ41"/>
<organism evidence="3 4">
    <name type="scientific">Ascobolus immersus RN42</name>
    <dbReference type="NCBI Taxonomy" id="1160509"/>
    <lineage>
        <taxon>Eukaryota</taxon>
        <taxon>Fungi</taxon>
        <taxon>Dikarya</taxon>
        <taxon>Ascomycota</taxon>
        <taxon>Pezizomycotina</taxon>
        <taxon>Pezizomycetes</taxon>
        <taxon>Pezizales</taxon>
        <taxon>Ascobolaceae</taxon>
        <taxon>Ascobolus</taxon>
    </lineage>
</organism>
<name>A0A3N4IQ41_ASCIM</name>
<dbReference type="Gene3D" id="3.30.360.20">
    <property type="entry name" value="RNA 3'-terminal phosphate cyclase, insert domain"/>
    <property type="match status" value="1"/>
</dbReference>
<dbReference type="InterPro" id="IPR037136">
    <property type="entry name" value="RNA3'_phos_cyclase_dom_sf"/>
</dbReference>
<proteinExistence type="predicted"/>
<evidence type="ECO:0000313" key="4">
    <source>
        <dbReference type="Proteomes" id="UP000275078"/>
    </source>
</evidence>
<evidence type="ECO:0000259" key="2">
    <source>
        <dbReference type="Pfam" id="PF01137"/>
    </source>
</evidence>
<dbReference type="SUPFAM" id="SSF55205">
    <property type="entry name" value="EPT/RTPC-like"/>
    <property type="match status" value="1"/>
</dbReference>
<evidence type="ECO:0000313" key="3">
    <source>
        <dbReference type="EMBL" id="RPA83734.1"/>
    </source>
</evidence>
<dbReference type="InterPro" id="IPR000228">
    <property type="entry name" value="RNA3'_term_phos_cyc"/>
</dbReference>
<dbReference type="GO" id="GO:0003963">
    <property type="term" value="F:RNA-3'-phosphate cyclase activity"/>
    <property type="evidence" value="ECO:0007669"/>
    <property type="project" value="TreeGrafter"/>
</dbReference>
<evidence type="ECO:0000256" key="1">
    <source>
        <dbReference type="SAM" id="MobiDB-lite"/>
    </source>
</evidence>
<dbReference type="PANTHER" id="PTHR11096:SF0">
    <property type="entry name" value="RNA 3'-TERMINAL PHOSPHATE CYCLASE"/>
    <property type="match status" value="1"/>
</dbReference>
<gene>
    <name evidence="3" type="ORF">BJ508DRAFT_57455</name>
</gene>
<feature type="region of interest" description="Disordered" evidence="1">
    <location>
        <begin position="344"/>
        <end position="370"/>
    </location>
</feature>
<dbReference type="OrthoDB" id="25029at2759"/>
<reference evidence="3 4" key="1">
    <citation type="journal article" date="2018" name="Nat. Ecol. Evol.">
        <title>Pezizomycetes genomes reveal the molecular basis of ectomycorrhizal truffle lifestyle.</title>
        <authorList>
            <person name="Murat C."/>
            <person name="Payen T."/>
            <person name="Noel B."/>
            <person name="Kuo A."/>
            <person name="Morin E."/>
            <person name="Chen J."/>
            <person name="Kohler A."/>
            <person name="Krizsan K."/>
            <person name="Balestrini R."/>
            <person name="Da Silva C."/>
            <person name="Montanini B."/>
            <person name="Hainaut M."/>
            <person name="Levati E."/>
            <person name="Barry K.W."/>
            <person name="Belfiori B."/>
            <person name="Cichocki N."/>
            <person name="Clum A."/>
            <person name="Dockter R.B."/>
            <person name="Fauchery L."/>
            <person name="Guy J."/>
            <person name="Iotti M."/>
            <person name="Le Tacon F."/>
            <person name="Lindquist E.A."/>
            <person name="Lipzen A."/>
            <person name="Malagnac F."/>
            <person name="Mello A."/>
            <person name="Molinier V."/>
            <person name="Miyauchi S."/>
            <person name="Poulain J."/>
            <person name="Riccioni C."/>
            <person name="Rubini A."/>
            <person name="Sitrit Y."/>
            <person name="Splivallo R."/>
            <person name="Traeger S."/>
            <person name="Wang M."/>
            <person name="Zifcakova L."/>
            <person name="Wipf D."/>
            <person name="Zambonelli A."/>
            <person name="Paolocci F."/>
            <person name="Nowrousian M."/>
            <person name="Ottonello S."/>
            <person name="Baldrian P."/>
            <person name="Spatafora J.W."/>
            <person name="Henrissat B."/>
            <person name="Nagy L.G."/>
            <person name="Aury J.M."/>
            <person name="Wincker P."/>
            <person name="Grigoriev I.V."/>
            <person name="Bonfante P."/>
            <person name="Martin F.M."/>
        </authorList>
    </citation>
    <scope>NUCLEOTIDE SEQUENCE [LARGE SCALE GENOMIC DNA]</scope>
    <source>
        <strain evidence="3 4">RN42</strain>
    </source>
</reference>
<dbReference type="InterPro" id="IPR023797">
    <property type="entry name" value="RNA3'_phos_cyclase_dom"/>
</dbReference>
<dbReference type="EMBL" id="ML119663">
    <property type="protein sequence ID" value="RPA83734.1"/>
    <property type="molecule type" value="Genomic_DNA"/>
</dbReference>
<sequence>MTQQKPPIITLDGSTGEGGGQVVRLATSLSALTGIPVHITNVRANREKKSKSGTVKGGGLKAQHTTGVKALAQACGGTTENVVVGASEFKLFPGGSETSLAFRQTENDITIPAASAASATLVFQALFPYLLFSKVREPKPVRLTIKGGTNVSFSPSFEYLDQVMLPTVEAWFGVPKVRREVKKRGWNTGSAEVGVVEFEFTPVAAGRTLKFEKPGERGGVTKVDVTMLVPVEMRGEMELAVRRRLGGVVAGKEVEVVVDEGTGHAARVYVMLVAHTAGGVRLGVDCLYAKKTKGVSAKVIAEGVAGEVVGKLVKELERGGDVDEHLQDQLVVFQALAEGRSVVRGKHAGRQDESSELKKERFEGSGPFGTGSNHTMTARWVADVFLKGKGVSWSTDGEECEGVGWGKEESC</sequence>
<feature type="domain" description="RNA 3'-terminal phosphate cyclase" evidence="2">
    <location>
        <begin position="16"/>
        <end position="347"/>
    </location>
</feature>
<dbReference type="Proteomes" id="UP000275078">
    <property type="component" value="Unassembled WGS sequence"/>
</dbReference>